<organism evidence="2 3">
    <name type="scientific">Polarella glacialis</name>
    <name type="common">Dinoflagellate</name>
    <dbReference type="NCBI Taxonomy" id="89957"/>
    <lineage>
        <taxon>Eukaryota</taxon>
        <taxon>Sar</taxon>
        <taxon>Alveolata</taxon>
        <taxon>Dinophyceae</taxon>
        <taxon>Suessiales</taxon>
        <taxon>Suessiaceae</taxon>
        <taxon>Polarella</taxon>
    </lineage>
</organism>
<feature type="compositionally biased region" description="Acidic residues" evidence="1">
    <location>
        <begin position="92"/>
        <end position="103"/>
    </location>
</feature>
<dbReference type="AlphaFoldDB" id="A0A813LXI6"/>
<accession>A0A813LXI6</accession>
<dbReference type="EMBL" id="CAJNNW010036799">
    <property type="protein sequence ID" value="CAE8737674.1"/>
    <property type="molecule type" value="Genomic_DNA"/>
</dbReference>
<name>A0A813LXI6_POLGL</name>
<dbReference type="Proteomes" id="UP000626109">
    <property type="component" value="Unassembled WGS sequence"/>
</dbReference>
<evidence type="ECO:0000313" key="2">
    <source>
        <dbReference type="EMBL" id="CAE8737674.1"/>
    </source>
</evidence>
<evidence type="ECO:0000313" key="3">
    <source>
        <dbReference type="Proteomes" id="UP000626109"/>
    </source>
</evidence>
<reference evidence="2" key="1">
    <citation type="submission" date="2021-02" db="EMBL/GenBank/DDBJ databases">
        <authorList>
            <person name="Dougan E. K."/>
            <person name="Rhodes N."/>
            <person name="Thang M."/>
            <person name="Chan C."/>
        </authorList>
    </citation>
    <scope>NUCLEOTIDE SEQUENCE</scope>
</reference>
<proteinExistence type="predicted"/>
<comment type="caution">
    <text evidence="2">The sequence shown here is derived from an EMBL/GenBank/DDBJ whole genome shotgun (WGS) entry which is preliminary data.</text>
</comment>
<evidence type="ECO:0000256" key="1">
    <source>
        <dbReference type="SAM" id="MobiDB-lite"/>
    </source>
</evidence>
<feature type="non-terminal residue" evidence="2">
    <location>
        <position position="1"/>
    </location>
</feature>
<feature type="compositionally biased region" description="Basic and acidic residues" evidence="1">
    <location>
        <begin position="77"/>
        <end position="91"/>
    </location>
</feature>
<feature type="non-terminal residue" evidence="2">
    <location>
        <position position="103"/>
    </location>
</feature>
<sequence>VVNTFIHFRASNSLVSRSSALRRAATAPVEDQTSDAEQSGTCSRAAGRAATAPAEDQTSGAERGGTCGGPDAEVGPEMDKVRTMTTKKSEDKEADDSAESGVR</sequence>
<feature type="compositionally biased region" description="Low complexity" evidence="1">
    <location>
        <begin position="39"/>
        <end position="54"/>
    </location>
</feature>
<protein>
    <submittedName>
        <fullName evidence="2">Uncharacterized protein</fullName>
    </submittedName>
</protein>
<gene>
    <name evidence="2" type="ORF">PGLA2088_LOCUS48869</name>
</gene>
<feature type="compositionally biased region" description="Low complexity" evidence="1">
    <location>
        <begin position="16"/>
        <end position="27"/>
    </location>
</feature>
<feature type="region of interest" description="Disordered" evidence="1">
    <location>
        <begin position="16"/>
        <end position="103"/>
    </location>
</feature>